<dbReference type="InterPro" id="IPR051317">
    <property type="entry name" value="Gfo/Idh/MocA_oxidoreduct"/>
</dbReference>
<gene>
    <name evidence="5" type="ORF">UFOPK1766_00367</name>
</gene>
<proteinExistence type="inferred from homology"/>
<dbReference type="PANTHER" id="PTHR43708">
    <property type="entry name" value="CONSERVED EXPRESSED OXIDOREDUCTASE (EUROFUNG)"/>
    <property type="match status" value="1"/>
</dbReference>
<accession>A0A6J6F4A0</accession>
<comment type="similarity">
    <text evidence="1">Belongs to the Gfo/Idh/MocA family.</text>
</comment>
<dbReference type="Pfam" id="PF22725">
    <property type="entry name" value="GFO_IDH_MocA_C3"/>
    <property type="match status" value="1"/>
</dbReference>
<evidence type="ECO:0000313" key="5">
    <source>
        <dbReference type="EMBL" id="CAB4579638.1"/>
    </source>
</evidence>
<dbReference type="PANTHER" id="PTHR43708:SF5">
    <property type="entry name" value="CONSERVED EXPRESSED OXIDOREDUCTASE (EUROFUNG)-RELATED"/>
    <property type="match status" value="1"/>
</dbReference>
<keyword evidence="2" id="KW-0560">Oxidoreductase</keyword>
<feature type="domain" description="Gfo/Idh/MocA-like oxidoreductase N-terminal" evidence="3">
    <location>
        <begin position="4"/>
        <end position="120"/>
    </location>
</feature>
<dbReference type="SUPFAM" id="SSF55347">
    <property type="entry name" value="Glyceraldehyde-3-phosphate dehydrogenase-like, C-terminal domain"/>
    <property type="match status" value="1"/>
</dbReference>
<dbReference type="Gene3D" id="3.40.50.720">
    <property type="entry name" value="NAD(P)-binding Rossmann-like Domain"/>
    <property type="match status" value="1"/>
</dbReference>
<dbReference type="EMBL" id="CAEZTW010000043">
    <property type="protein sequence ID" value="CAB4579638.1"/>
    <property type="molecule type" value="Genomic_DNA"/>
</dbReference>
<dbReference type="GO" id="GO:0000166">
    <property type="term" value="F:nucleotide binding"/>
    <property type="evidence" value="ECO:0007669"/>
    <property type="project" value="InterPro"/>
</dbReference>
<name>A0A6J6F4A0_9ZZZZ</name>
<dbReference type="InterPro" id="IPR000683">
    <property type="entry name" value="Gfo/Idh/MocA-like_OxRdtase_N"/>
</dbReference>
<protein>
    <submittedName>
        <fullName evidence="5">Unannotated protein</fullName>
    </submittedName>
</protein>
<organism evidence="5">
    <name type="scientific">freshwater metagenome</name>
    <dbReference type="NCBI Taxonomy" id="449393"/>
    <lineage>
        <taxon>unclassified sequences</taxon>
        <taxon>metagenomes</taxon>
        <taxon>ecological metagenomes</taxon>
    </lineage>
</organism>
<evidence type="ECO:0000256" key="1">
    <source>
        <dbReference type="ARBA" id="ARBA00010928"/>
    </source>
</evidence>
<dbReference type="GO" id="GO:0016491">
    <property type="term" value="F:oxidoreductase activity"/>
    <property type="evidence" value="ECO:0007669"/>
    <property type="project" value="UniProtKB-KW"/>
</dbReference>
<evidence type="ECO:0000259" key="4">
    <source>
        <dbReference type="Pfam" id="PF22725"/>
    </source>
</evidence>
<sequence length="336" mass="36231">MAPRVGIAGYGLAGRYFHAPLLRGAGFEVAAILTTNSARISNAKTDFPQAKIVENIDDLLNCKLDLLVVASTNDVHAAQAIASLKAGVPVVVDKPMGRTLKETQEIIDVSKQTGVPVTTYFNRKWDSDSLTIKKVLADGVLGKIFRLESRFEVFKPKLKGDSWRENQSAAEGGGNLLDLQPHLLSTALDWFGAAELISSSVRSIRGASDDDIVLVLKHRNGVDSYLSASAIMGATGPRIRLVGDQATLIIQELDPQESLLKAGGQPVDGKWQQSTKSQAFIHKGSEVIAYPSVDGNYTEFYSLVKAALSGSPWPVTTDEALAVAKIIDQAREISFR</sequence>
<evidence type="ECO:0000256" key="2">
    <source>
        <dbReference type="ARBA" id="ARBA00023002"/>
    </source>
</evidence>
<dbReference type="SUPFAM" id="SSF51735">
    <property type="entry name" value="NAD(P)-binding Rossmann-fold domains"/>
    <property type="match status" value="1"/>
</dbReference>
<reference evidence="5" key="1">
    <citation type="submission" date="2020-05" db="EMBL/GenBank/DDBJ databases">
        <authorList>
            <person name="Chiriac C."/>
            <person name="Salcher M."/>
            <person name="Ghai R."/>
            <person name="Kavagutti S V."/>
        </authorList>
    </citation>
    <scope>NUCLEOTIDE SEQUENCE</scope>
</reference>
<dbReference type="Gene3D" id="3.30.360.10">
    <property type="entry name" value="Dihydrodipicolinate Reductase, domain 2"/>
    <property type="match status" value="1"/>
</dbReference>
<feature type="domain" description="GFO/IDH/MocA-like oxidoreductase" evidence="4">
    <location>
        <begin position="130"/>
        <end position="248"/>
    </location>
</feature>
<dbReference type="InterPro" id="IPR055170">
    <property type="entry name" value="GFO_IDH_MocA-like_dom"/>
</dbReference>
<dbReference type="InterPro" id="IPR036291">
    <property type="entry name" value="NAD(P)-bd_dom_sf"/>
</dbReference>
<evidence type="ECO:0000259" key="3">
    <source>
        <dbReference type="Pfam" id="PF01408"/>
    </source>
</evidence>
<dbReference type="AlphaFoldDB" id="A0A6J6F4A0"/>
<dbReference type="Pfam" id="PF01408">
    <property type="entry name" value="GFO_IDH_MocA"/>
    <property type="match status" value="1"/>
</dbReference>